<accession>K8PSJ9</accession>
<protein>
    <recommendedName>
        <fullName evidence="3">DUF2924 domain-containing protein</fullName>
    </recommendedName>
</protein>
<dbReference type="AlphaFoldDB" id="K8PSJ9"/>
<sequence>MDNRPTVNGRPINPSVEAELKQLGTMPISTLRIRYRELFRSDPPPAFGPDLLRRSIARQIQERAYGGLSRETKKLLDQLSRSIAAGKTGRLEVPQRIKPGSELVRVWNGQSHKVTVLAKGFAYQGEIFTSLSEIANRITGTRWNGPKFFGLRTTTKESDKAVAARMVSKGSRRGHQ</sequence>
<dbReference type="eggNOG" id="ENOG50332DQ">
    <property type="taxonomic scope" value="Bacteria"/>
</dbReference>
<dbReference type="RefSeq" id="WP_006019125.1">
    <property type="nucleotide sequence ID" value="NZ_KB375282.1"/>
</dbReference>
<dbReference type="HOGENOM" id="CLU_124387_1_0_5"/>
<organism evidence="1 2">
    <name type="scientific">Afipia broomeae ATCC 49717</name>
    <dbReference type="NCBI Taxonomy" id="883078"/>
    <lineage>
        <taxon>Bacteria</taxon>
        <taxon>Pseudomonadati</taxon>
        <taxon>Pseudomonadota</taxon>
        <taxon>Alphaproteobacteria</taxon>
        <taxon>Hyphomicrobiales</taxon>
        <taxon>Nitrobacteraceae</taxon>
        <taxon>Afipia</taxon>
    </lineage>
</organism>
<evidence type="ECO:0008006" key="3">
    <source>
        <dbReference type="Google" id="ProtNLM"/>
    </source>
</evidence>
<dbReference type="Pfam" id="PF11149">
    <property type="entry name" value="DUF2924"/>
    <property type="match status" value="1"/>
</dbReference>
<dbReference type="PATRIC" id="fig|883078.3.peg.437"/>
<dbReference type="InterPro" id="IPR021322">
    <property type="entry name" value="DUF2924"/>
</dbReference>
<keyword evidence="2" id="KW-1185">Reference proteome</keyword>
<reference evidence="1 2" key="1">
    <citation type="submission" date="2012-04" db="EMBL/GenBank/DDBJ databases">
        <title>The Genome Sequence of Afipia broomeae ATCC 49717.</title>
        <authorList>
            <consortium name="The Broad Institute Genome Sequencing Platform"/>
            <person name="Earl A."/>
            <person name="Ward D."/>
            <person name="Feldgarden M."/>
            <person name="Gevers D."/>
            <person name="Huys G."/>
            <person name="Walker B."/>
            <person name="Young S.K."/>
            <person name="Zeng Q."/>
            <person name="Gargeya S."/>
            <person name="Fitzgerald M."/>
            <person name="Haas B."/>
            <person name="Abouelleil A."/>
            <person name="Alvarado L."/>
            <person name="Arachchi H.M."/>
            <person name="Berlin A."/>
            <person name="Chapman S.B."/>
            <person name="Goldberg J."/>
            <person name="Griggs A."/>
            <person name="Gujja S."/>
            <person name="Hansen M."/>
            <person name="Howarth C."/>
            <person name="Imamovic A."/>
            <person name="Larimer J."/>
            <person name="McCowen C."/>
            <person name="Montmayeur A."/>
            <person name="Murphy C."/>
            <person name="Neiman D."/>
            <person name="Pearson M."/>
            <person name="Priest M."/>
            <person name="Roberts A."/>
            <person name="Saif S."/>
            <person name="Shea T."/>
            <person name="Sisk P."/>
            <person name="Sykes S."/>
            <person name="Wortman J."/>
            <person name="Nusbaum C."/>
            <person name="Birren B."/>
        </authorList>
    </citation>
    <scope>NUCLEOTIDE SEQUENCE [LARGE SCALE GENOMIC DNA]</scope>
    <source>
        <strain evidence="1 2">ATCC 49717</strain>
    </source>
</reference>
<dbReference type="EMBL" id="AGWX01000001">
    <property type="protein sequence ID" value="EKS41323.1"/>
    <property type="molecule type" value="Genomic_DNA"/>
</dbReference>
<name>K8PSJ9_9BRAD</name>
<evidence type="ECO:0000313" key="1">
    <source>
        <dbReference type="EMBL" id="EKS41323.1"/>
    </source>
</evidence>
<evidence type="ECO:0000313" key="2">
    <source>
        <dbReference type="Proteomes" id="UP000001096"/>
    </source>
</evidence>
<proteinExistence type="predicted"/>
<dbReference type="Proteomes" id="UP000001096">
    <property type="component" value="Unassembled WGS sequence"/>
</dbReference>
<gene>
    <name evidence="1" type="ORF">HMPREF9695_00415</name>
</gene>
<comment type="caution">
    <text evidence="1">The sequence shown here is derived from an EMBL/GenBank/DDBJ whole genome shotgun (WGS) entry which is preliminary data.</text>
</comment>